<comment type="subcellular location">
    <subcellularLocation>
        <location evidence="1">Nucleus</location>
    </subcellularLocation>
</comment>
<dbReference type="SMART" id="SM00595">
    <property type="entry name" value="MADF"/>
    <property type="match status" value="1"/>
</dbReference>
<proteinExistence type="predicted"/>
<evidence type="ECO:0000256" key="1">
    <source>
        <dbReference type="PROSITE-ProRule" id="PRU00371"/>
    </source>
</evidence>
<keyword evidence="4" id="KW-1185">Reference proteome</keyword>
<dbReference type="PANTHER" id="PTHR12243:SF67">
    <property type="entry name" value="COREPRESSOR OF PANGOLIN, ISOFORM A-RELATED"/>
    <property type="match status" value="1"/>
</dbReference>
<dbReference type="PROSITE" id="PS51031">
    <property type="entry name" value="BESS"/>
    <property type="match status" value="1"/>
</dbReference>
<gene>
    <name evidence="5" type="primary">LOC108559696</name>
</gene>
<keyword evidence="1" id="KW-0539">Nucleus</keyword>
<evidence type="ECO:0000259" key="2">
    <source>
        <dbReference type="PROSITE" id="PS51029"/>
    </source>
</evidence>
<evidence type="ECO:0000259" key="3">
    <source>
        <dbReference type="PROSITE" id="PS51031"/>
    </source>
</evidence>
<dbReference type="PROSITE" id="PS51029">
    <property type="entry name" value="MADF"/>
    <property type="match status" value="1"/>
</dbReference>
<sequence>MNNFDLIEQIHLRLPLWDKVHSEKTDTSMREELWDEVAHVMGCSKEILKSRWKNLRDSYRKIIRKSDGRESDPKWPYYNAMEFMREITINARPKVMDITRKVPSIEPDYSLTLVRDNEDSIDHISDGIKQEKSLKRHAADDLVTQFLEIESEKSQAEHEKAAAAAVARHLYDDDDYQFLVSLQPHLKQVALNRKLPLRMKIEQLVYDEIYAHGAATNCSY</sequence>
<feature type="domain" description="MADF" evidence="2">
    <location>
        <begin position="5"/>
        <end position="89"/>
    </location>
</feature>
<evidence type="ECO:0000313" key="5">
    <source>
        <dbReference type="RefSeq" id="XP_017772533.1"/>
    </source>
</evidence>
<evidence type="ECO:0000313" key="4">
    <source>
        <dbReference type="Proteomes" id="UP000695000"/>
    </source>
</evidence>
<dbReference type="InterPro" id="IPR006578">
    <property type="entry name" value="MADF-dom"/>
</dbReference>
<name>A0ABM1MD83_NICVS</name>
<dbReference type="PANTHER" id="PTHR12243">
    <property type="entry name" value="MADF DOMAIN TRANSCRIPTION FACTOR"/>
    <property type="match status" value="1"/>
</dbReference>
<dbReference type="RefSeq" id="XP_017772533.1">
    <property type="nucleotide sequence ID" value="XM_017917044.1"/>
</dbReference>
<dbReference type="InterPro" id="IPR039353">
    <property type="entry name" value="TF_Adf1"/>
</dbReference>
<dbReference type="GeneID" id="108559696"/>
<feature type="domain" description="BESS" evidence="3">
    <location>
        <begin position="172"/>
        <end position="211"/>
    </location>
</feature>
<dbReference type="Pfam" id="PF10545">
    <property type="entry name" value="MADF_DNA_bdg"/>
    <property type="match status" value="1"/>
</dbReference>
<dbReference type="Proteomes" id="UP000695000">
    <property type="component" value="Unplaced"/>
</dbReference>
<organism evidence="4 5">
    <name type="scientific">Nicrophorus vespilloides</name>
    <name type="common">Boreal carrion beetle</name>
    <dbReference type="NCBI Taxonomy" id="110193"/>
    <lineage>
        <taxon>Eukaryota</taxon>
        <taxon>Metazoa</taxon>
        <taxon>Ecdysozoa</taxon>
        <taxon>Arthropoda</taxon>
        <taxon>Hexapoda</taxon>
        <taxon>Insecta</taxon>
        <taxon>Pterygota</taxon>
        <taxon>Neoptera</taxon>
        <taxon>Endopterygota</taxon>
        <taxon>Coleoptera</taxon>
        <taxon>Polyphaga</taxon>
        <taxon>Staphyliniformia</taxon>
        <taxon>Silphidae</taxon>
        <taxon>Nicrophorinae</taxon>
        <taxon>Nicrophorus</taxon>
    </lineage>
</organism>
<protein>
    <submittedName>
        <fullName evidence="5">Uncharacterized protein LOC108559696</fullName>
    </submittedName>
</protein>
<dbReference type="InterPro" id="IPR004210">
    <property type="entry name" value="BESS_motif"/>
</dbReference>
<accession>A0ABM1MD83</accession>
<reference evidence="5" key="1">
    <citation type="submission" date="2025-08" db="UniProtKB">
        <authorList>
            <consortium name="RefSeq"/>
        </authorList>
    </citation>
    <scope>IDENTIFICATION</scope>
    <source>
        <tissue evidence="5">Whole Larva</tissue>
    </source>
</reference>